<reference evidence="2" key="1">
    <citation type="submission" date="2018-12" db="EMBL/GenBank/DDBJ databases">
        <title>Genome sequence of Peanibacillus sp.</title>
        <authorList>
            <person name="Subramani G."/>
            <person name="Srinivasan S."/>
            <person name="Kim M.K."/>
        </authorList>
    </citation>
    <scope>NUCLEOTIDE SEQUENCE [LARGE SCALE GENOMIC DNA]</scope>
    <source>
        <strain evidence="2">18JY67-1</strain>
    </source>
</reference>
<dbReference type="InterPro" id="IPR008930">
    <property type="entry name" value="Terpenoid_cyclase/PrenylTrfase"/>
</dbReference>
<dbReference type="SUPFAM" id="SSF48239">
    <property type="entry name" value="Terpenoid cyclases/Protein prenyltransferases"/>
    <property type="match status" value="1"/>
</dbReference>
<organism evidence="1 2">
    <name type="scientific">Paenibacillus albus</name>
    <dbReference type="NCBI Taxonomy" id="2495582"/>
    <lineage>
        <taxon>Bacteria</taxon>
        <taxon>Bacillati</taxon>
        <taxon>Bacillota</taxon>
        <taxon>Bacilli</taxon>
        <taxon>Bacillales</taxon>
        <taxon>Paenibacillaceae</taxon>
        <taxon>Paenibacillus</taxon>
    </lineage>
</organism>
<protein>
    <recommendedName>
        <fullName evidence="3">Prenyltransferase</fullName>
    </recommendedName>
</protein>
<keyword evidence="2" id="KW-1185">Reference proteome</keyword>
<sequence length="327" mass="36638">MTNINPFIQKVIHSIEAHKADPPGGYRQKLSSPPAADLYGTADAIILLYTLGQLPTAGCHEYRALVNSLQSFQQSESGLFPGIGHHPVHGTAYALSALELLDSKPLYPLTALHPTKSRTGLEAWMEGLDWAHQPWGESHKGAGIYAAMVLAGEVDNEWEQWYFEWLHQETDPETGFWRKGAIQGGAPLFHHLASSFHYLFNLSYRKQPMRYPNQWIDTCLTLQAGNQIPLVSGELSFVELDVLYTLLIAAEQTRHRETELRSMIRTICTHLLSNIETLSSGPEDELFEDLHPLCGTVCALALVQSAMPEQITSDRVLLKILDRRPFI</sequence>
<dbReference type="Proteomes" id="UP000272528">
    <property type="component" value="Chromosome"/>
</dbReference>
<name>A0A3S9A7I4_9BACL</name>
<evidence type="ECO:0008006" key="3">
    <source>
        <dbReference type="Google" id="ProtNLM"/>
    </source>
</evidence>
<dbReference type="RefSeq" id="WP_126017377.1">
    <property type="nucleotide sequence ID" value="NZ_CP034437.1"/>
</dbReference>
<evidence type="ECO:0000313" key="2">
    <source>
        <dbReference type="Proteomes" id="UP000272528"/>
    </source>
</evidence>
<dbReference type="EMBL" id="CP034437">
    <property type="protein sequence ID" value="AZN41671.1"/>
    <property type="molecule type" value="Genomic_DNA"/>
</dbReference>
<gene>
    <name evidence="1" type="ORF">EJC50_19810</name>
</gene>
<proteinExistence type="predicted"/>
<dbReference type="OrthoDB" id="2643438at2"/>
<dbReference type="KEGG" id="palb:EJC50_19810"/>
<dbReference type="AlphaFoldDB" id="A0A3S9A7I4"/>
<evidence type="ECO:0000313" key="1">
    <source>
        <dbReference type="EMBL" id="AZN41671.1"/>
    </source>
</evidence>
<accession>A0A3S9A7I4</accession>